<dbReference type="AlphaFoldDB" id="A0A9P7W6A7"/>
<reference evidence="1" key="1">
    <citation type="submission" date="2020-11" db="EMBL/GenBank/DDBJ databases">
        <title>Adaptations for nitrogen fixation in a non-lichenized fungal sporocarp promotes dispersal by wood-feeding termites.</title>
        <authorList>
            <consortium name="DOE Joint Genome Institute"/>
            <person name="Koch R.A."/>
            <person name="Yoon G."/>
            <person name="Arayal U."/>
            <person name="Lail K."/>
            <person name="Amirebrahimi M."/>
            <person name="Labutti K."/>
            <person name="Lipzen A."/>
            <person name="Riley R."/>
            <person name="Barry K."/>
            <person name="Henrissat B."/>
            <person name="Grigoriev I.V."/>
            <person name="Herr J.R."/>
            <person name="Aime M.C."/>
        </authorList>
    </citation>
    <scope>NUCLEOTIDE SEQUENCE</scope>
    <source>
        <strain evidence="1">MCA 3950</strain>
    </source>
</reference>
<evidence type="ECO:0000313" key="2">
    <source>
        <dbReference type="Proteomes" id="UP000812287"/>
    </source>
</evidence>
<sequence length="105" mass="11750">MSHAPPRLACHLACSLPSVRRYLQTPAISRRVSEFTLPTPRPIQRTSVGFSSPVIVPPLLRTLIHPEIHVRCPHLEAVPRHRPGKSGDYISAFSSQFCACMRVTR</sequence>
<protein>
    <submittedName>
        <fullName evidence="1">Uncharacterized protein</fullName>
    </submittedName>
</protein>
<dbReference type="EMBL" id="MU250523">
    <property type="protein sequence ID" value="KAG7453265.1"/>
    <property type="molecule type" value="Genomic_DNA"/>
</dbReference>
<proteinExistence type="predicted"/>
<accession>A0A9P7W6A7</accession>
<keyword evidence="2" id="KW-1185">Reference proteome</keyword>
<dbReference type="RefSeq" id="XP_043046765.1">
    <property type="nucleotide sequence ID" value="XM_043178705.1"/>
</dbReference>
<organism evidence="1 2">
    <name type="scientific">Guyanagaster necrorhizus</name>
    <dbReference type="NCBI Taxonomy" id="856835"/>
    <lineage>
        <taxon>Eukaryota</taxon>
        <taxon>Fungi</taxon>
        <taxon>Dikarya</taxon>
        <taxon>Basidiomycota</taxon>
        <taxon>Agaricomycotina</taxon>
        <taxon>Agaricomycetes</taxon>
        <taxon>Agaricomycetidae</taxon>
        <taxon>Agaricales</taxon>
        <taxon>Marasmiineae</taxon>
        <taxon>Physalacriaceae</taxon>
        <taxon>Guyanagaster</taxon>
    </lineage>
</organism>
<evidence type="ECO:0000313" key="1">
    <source>
        <dbReference type="EMBL" id="KAG7453265.1"/>
    </source>
</evidence>
<gene>
    <name evidence="1" type="ORF">BT62DRAFT_1070909</name>
</gene>
<dbReference type="Proteomes" id="UP000812287">
    <property type="component" value="Unassembled WGS sequence"/>
</dbReference>
<comment type="caution">
    <text evidence="1">The sequence shown here is derived from an EMBL/GenBank/DDBJ whole genome shotgun (WGS) entry which is preliminary data.</text>
</comment>
<name>A0A9P7W6A7_9AGAR</name>
<dbReference type="GeneID" id="66100999"/>